<keyword evidence="1" id="KW-1133">Transmembrane helix</keyword>
<evidence type="ECO:0000313" key="4">
    <source>
        <dbReference type="Proteomes" id="UP000782843"/>
    </source>
</evidence>
<dbReference type="GO" id="GO:0015627">
    <property type="term" value="C:type II protein secretion system complex"/>
    <property type="evidence" value="ECO:0007669"/>
    <property type="project" value="TreeGrafter"/>
</dbReference>
<dbReference type="Pfam" id="PF12836">
    <property type="entry name" value="HHH_3"/>
    <property type="match status" value="1"/>
</dbReference>
<dbReference type="PANTHER" id="PTHR21180:SF32">
    <property type="entry name" value="ENDONUCLEASE_EXONUCLEASE_PHOSPHATASE FAMILY DOMAIN-CONTAINING PROTEIN 1"/>
    <property type="match status" value="1"/>
</dbReference>
<dbReference type="PANTHER" id="PTHR21180">
    <property type="entry name" value="ENDONUCLEASE/EXONUCLEASE/PHOSPHATASE FAMILY DOMAIN-CONTAINING PROTEIN 1"/>
    <property type="match status" value="1"/>
</dbReference>
<dbReference type="GO" id="GO:0006281">
    <property type="term" value="P:DNA repair"/>
    <property type="evidence" value="ECO:0007669"/>
    <property type="project" value="InterPro"/>
</dbReference>
<proteinExistence type="predicted"/>
<reference evidence="3" key="2">
    <citation type="journal article" date="2021" name="Microbiome">
        <title>Successional dynamics and alternative stable states in a saline activated sludge microbial community over 9 years.</title>
        <authorList>
            <person name="Wang Y."/>
            <person name="Ye J."/>
            <person name="Ju F."/>
            <person name="Liu L."/>
            <person name="Boyd J.A."/>
            <person name="Deng Y."/>
            <person name="Parks D.H."/>
            <person name="Jiang X."/>
            <person name="Yin X."/>
            <person name="Woodcroft B.J."/>
            <person name="Tyson G.W."/>
            <person name="Hugenholtz P."/>
            <person name="Polz M.F."/>
            <person name="Zhang T."/>
        </authorList>
    </citation>
    <scope>NUCLEOTIDE SEQUENCE</scope>
    <source>
        <strain evidence="3">HKST-UBA10</strain>
    </source>
</reference>
<dbReference type="SUPFAM" id="SSF47781">
    <property type="entry name" value="RuvA domain 2-like"/>
    <property type="match status" value="1"/>
</dbReference>
<dbReference type="InterPro" id="IPR051675">
    <property type="entry name" value="Endo/Exo/Phosphatase_dom_1"/>
</dbReference>
<organism evidence="3 4">
    <name type="scientific">Candidatus Dojkabacteria bacterium</name>
    <dbReference type="NCBI Taxonomy" id="2099670"/>
    <lineage>
        <taxon>Bacteria</taxon>
        <taxon>Candidatus Dojkabacteria</taxon>
    </lineage>
</organism>
<evidence type="ECO:0000256" key="1">
    <source>
        <dbReference type="SAM" id="Phobius"/>
    </source>
</evidence>
<reference evidence="3" key="1">
    <citation type="submission" date="2020-04" db="EMBL/GenBank/DDBJ databases">
        <authorList>
            <person name="Zhang T."/>
        </authorList>
    </citation>
    <scope>NUCLEOTIDE SEQUENCE</scope>
    <source>
        <strain evidence="3">HKST-UBA10</strain>
    </source>
</reference>
<dbReference type="EMBL" id="JAGQLG010000092">
    <property type="protein sequence ID" value="MCA9382256.1"/>
    <property type="molecule type" value="Genomic_DNA"/>
</dbReference>
<dbReference type="InterPro" id="IPR003583">
    <property type="entry name" value="Hlx-hairpin-Hlx_DNA-bd_motif"/>
</dbReference>
<dbReference type="SMART" id="SM00278">
    <property type="entry name" value="HhH1"/>
    <property type="match status" value="2"/>
</dbReference>
<sequence length="220" mass="24424">MEIRIISVCSSWLKSRILNLQSSIKFKLVLVFAVFLLAFGFYFQVYYLKHRDVAIEDHLVAYASQEKPVLTSSEAKNENAEITVDIRGEVNHPGIYKLKSGAILDDLIAKAGGFTKNADKVTIDKNFNMAEGLVDKQKVFIPSISKQNSESPSKDESLQIGTKININTADQAELEKLDGIGPSIAKKIINARPYKRIEDIKKVSGIGEAKFAAVKDYITV</sequence>
<dbReference type="GO" id="GO:0003677">
    <property type="term" value="F:DNA binding"/>
    <property type="evidence" value="ECO:0007669"/>
    <property type="project" value="UniProtKB-KW"/>
</dbReference>
<evidence type="ECO:0000259" key="2">
    <source>
        <dbReference type="SMART" id="SM00278"/>
    </source>
</evidence>
<dbReference type="Proteomes" id="UP000782843">
    <property type="component" value="Unassembled WGS sequence"/>
</dbReference>
<keyword evidence="1" id="KW-0472">Membrane</keyword>
<gene>
    <name evidence="3" type="ORF">KC660_02500</name>
</gene>
<dbReference type="InterPro" id="IPR019554">
    <property type="entry name" value="Soluble_ligand-bd"/>
</dbReference>
<dbReference type="InterPro" id="IPR010994">
    <property type="entry name" value="RuvA_2-like"/>
</dbReference>
<dbReference type="SUPFAM" id="SSF142984">
    <property type="entry name" value="Nqo1 middle domain-like"/>
    <property type="match status" value="1"/>
</dbReference>
<feature type="domain" description="Helix-hairpin-helix DNA-binding motif class 1" evidence="2">
    <location>
        <begin position="198"/>
        <end position="217"/>
    </location>
</feature>
<dbReference type="Pfam" id="PF10531">
    <property type="entry name" value="SLBB"/>
    <property type="match status" value="1"/>
</dbReference>
<feature type="transmembrane region" description="Helical" evidence="1">
    <location>
        <begin position="28"/>
        <end position="48"/>
    </location>
</feature>
<keyword evidence="1" id="KW-0812">Transmembrane</keyword>
<evidence type="ECO:0000313" key="3">
    <source>
        <dbReference type="EMBL" id="MCA9382256.1"/>
    </source>
</evidence>
<dbReference type="Gene3D" id="1.10.150.320">
    <property type="entry name" value="Photosystem II 12 kDa extrinsic protein"/>
    <property type="match status" value="1"/>
</dbReference>
<feature type="domain" description="Helix-hairpin-helix DNA-binding motif class 1" evidence="2">
    <location>
        <begin position="172"/>
        <end position="191"/>
    </location>
</feature>
<dbReference type="AlphaFoldDB" id="A0A955RHU9"/>
<comment type="caution">
    <text evidence="3">The sequence shown here is derived from an EMBL/GenBank/DDBJ whole genome shotgun (WGS) entry which is preliminary data.</text>
</comment>
<accession>A0A955RHU9</accession>
<protein>
    <submittedName>
        <fullName evidence="3">ComEA family DNA-binding protein</fullName>
    </submittedName>
</protein>
<name>A0A955RHU9_9BACT</name>
<dbReference type="Gene3D" id="3.10.20.600">
    <property type="match status" value="1"/>
</dbReference>
<keyword evidence="3" id="KW-0238">DNA-binding</keyword>
<dbReference type="GO" id="GO:0015628">
    <property type="term" value="P:protein secretion by the type II secretion system"/>
    <property type="evidence" value="ECO:0007669"/>
    <property type="project" value="TreeGrafter"/>
</dbReference>